<dbReference type="OMA" id="FPVYCVA"/>
<feature type="domain" description="APO" evidence="1">
    <location>
        <begin position="119"/>
        <end position="203"/>
    </location>
</feature>
<dbReference type="Pfam" id="PF05634">
    <property type="entry name" value="APO_RNA-bind"/>
    <property type="match status" value="2"/>
</dbReference>
<dbReference type="PROSITE" id="PS51499">
    <property type="entry name" value="APO"/>
    <property type="match status" value="2"/>
</dbReference>
<reference evidence="2" key="2">
    <citation type="submission" date="2019-01" db="UniProtKB">
        <authorList>
            <consortium name="EnsemblPlants"/>
        </authorList>
    </citation>
    <scope>IDENTIFICATION</scope>
    <source>
        <strain evidence="2">cv. Heinz 1706</strain>
    </source>
</reference>
<dbReference type="FunCoup" id="A0A3Q7HZ78">
    <property type="interactions" value="795"/>
</dbReference>
<dbReference type="EnsemblPlants" id="Solyc09g009400.3.1">
    <property type="protein sequence ID" value="Solyc09g009400.3.1"/>
    <property type="gene ID" value="Solyc09g009400.3"/>
</dbReference>
<evidence type="ECO:0000259" key="1">
    <source>
        <dbReference type="PROSITE" id="PS51499"/>
    </source>
</evidence>
<gene>
    <name evidence="2" type="primary">LOC101261651</name>
</gene>
<proteinExistence type="predicted"/>
<evidence type="ECO:0000313" key="3">
    <source>
        <dbReference type="Proteomes" id="UP000004994"/>
    </source>
</evidence>
<dbReference type="AlphaFoldDB" id="A0A3Q7HZ78"/>
<sequence>MIHRRVTSVLNLGGNAILSTVKELGNVGPLYSTVSAMETLPRKLKKAEKKPWVTSVNELKRRARFEKQERRVVREVALRPPENGLLVEKLIPVAHRVLASRAQLLACVSRISEEIPIYFCSLCTEVHVGHPPHKIRTCDVSGSQKNKEHTWQRGGVDHVLPVVQSFHLYDRLGRAVSHNERLEVDRIPALVELCIQAGVDLPEYPTRRRKFPIYRVAGKLIDFEKRFPKDDLFGKDVETFRSRETIKKHIGDGNYLNLPYDDIKGFAMRGMEAWETMRTGAIQLMKTYGVQTCGYCPELQVGPKGHRVRQCQAFKHQMRDGQHAWQEATIDDLLSTVYVWHVQNPHAGDVLVDSMKRYYGKLPAVVELFSQVGAQVGDDYYHMMRDDVVVPGRDEEKLVV</sequence>
<dbReference type="STRING" id="4081.A0A3Q7HZ78"/>
<protein>
    <recommendedName>
        <fullName evidence="1">APO domain-containing protein</fullName>
    </recommendedName>
</protein>
<keyword evidence="3" id="KW-1185">Reference proteome</keyword>
<dbReference type="Proteomes" id="UP000004994">
    <property type="component" value="Chromosome 9"/>
</dbReference>
<dbReference type="PANTHER" id="PTHR10388">
    <property type="entry name" value="EUKARYOTIC TRANSLATION INITIATION FACTOR SUI1"/>
    <property type="match status" value="1"/>
</dbReference>
<reference evidence="2" key="1">
    <citation type="journal article" date="2012" name="Nature">
        <title>The tomato genome sequence provides insights into fleshy fruit evolution.</title>
        <authorList>
            <consortium name="Tomato Genome Consortium"/>
        </authorList>
    </citation>
    <scope>NUCLEOTIDE SEQUENCE [LARGE SCALE GENOMIC DNA]</scope>
    <source>
        <strain evidence="2">cv. Heinz 1706</strain>
    </source>
</reference>
<accession>A0A3Q7HZ78</accession>
<dbReference type="OrthoDB" id="1926485at2759"/>
<name>A0A3Q7HZ78_SOLLC</name>
<dbReference type="PaxDb" id="4081-Solyc09g009400.2.1"/>
<dbReference type="RefSeq" id="XP_004246892.1">
    <property type="nucleotide sequence ID" value="XM_004246844.5"/>
</dbReference>
<dbReference type="GeneID" id="101261651"/>
<evidence type="ECO:0000313" key="2">
    <source>
        <dbReference type="EnsemblPlants" id="Solyc09g009400.3.1"/>
    </source>
</evidence>
<dbReference type="KEGG" id="sly:101261651"/>
<dbReference type="InterPro" id="IPR023342">
    <property type="entry name" value="APO_dom"/>
</dbReference>
<dbReference type="InParanoid" id="A0A3Q7HZ78"/>
<dbReference type="GO" id="GO:0003723">
    <property type="term" value="F:RNA binding"/>
    <property type="evidence" value="ECO:0000318"/>
    <property type="project" value="GO_Central"/>
</dbReference>
<dbReference type="Gramene" id="Solyc09g009400.3.1">
    <property type="protein sequence ID" value="Solyc09g009400.3.1"/>
    <property type="gene ID" value="Solyc09g009400.3"/>
</dbReference>
<feature type="domain" description="APO" evidence="1">
    <location>
        <begin position="292"/>
        <end position="378"/>
    </location>
</feature>
<organism evidence="2">
    <name type="scientific">Solanum lycopersicum</name>
    <name type="common">Tomato</name>
    <name type="synonym">Lycopersicon esculentum</name>
    <dbReference type="NCBI Taxonomy" id="4081"/>
    <lineage>
        <taxon>Eukaryota</taxon>
        <taxon>Viridiplantae</taxon>
        <taxon>Streptophyta</taxon>
        <taxon>Embryophyta</taxon>
        <taxon>Tracheophyta</taxon>
        <taxon>Spermatophyta</taxon>
        <taxon>Magnoliopsida</taxon>
        <taxon>eudicotyledons</taxon>
        <taxon>Gunneridae</taxon>
        <taxon>Pentapetalae</taxon>
        <taxon>asterids</taxon>
        <taxon>lamiids</taxon>
        <taxon>Solanales</taxon>
        <taxon>Solanaceae</taxon>
        <taxon>Solanoideae</taxon>
        <taxon>Solaneae</taxon>
        <taxon>Solanum</taxon>
        <taxon>Solanum subgen. Lycopersicon</taxon>
    </lineage>
</organism>